<name>A0A7J9GLB8_9ROSI</name>
<accession>A0A7J9GLB8</accession>
<gene>
    <name evidence="1" type="ORF">Gohar_008959</name>
</gene>
<dbReference type="AlphaFoldDB" id="A0A7J9GLB8"/>
<dbReference type="OrthoDB" id="999700at2759"/>
<comment type="caution">
    <text evidence="1">The sequence shown here is derived from an EMBL/GenBank/DDBJ whole genome shotgun (WGS) entry which is preliminary data.</text>
</comment>
<sequence length="197" mass="22324">MIVWSGEPLGEFSVRSAYKLLQKVQNSWEWLTWSFKNNTSEHCRLFYCGVYAIWKNRNQLVHEEKKSSSKEITDWVLSFISEMDGVEEQKHTRSQVQAKWRPSLGANVKINFDAAFDIKQARSGSGVVTSNTSGEIVALKLTLHRAVLTPFAREVYTCLQPVLLGVHLGLESVTIVKKSQLNTPEKSVIGAIKRDIQ</sequence>
<keyword evidence="2" id="KW-1185">Reference proteome</keyword>
<proteinExistence type="predicted"/>
<dbReference type="Proteomes" id="UP000593560">
    <property type="component" value="Unassembled WGS sequence"/>
</dbReference>
<organism evidence="1 2">
    <name type="scientific">Gossypium harknessii</name>
    <dbReference type="NCBI Taxonomy" id="34285"/>
    <lineage>
        <taxon>Eukaryota</taxon>
        <taxon>Viridiplantae</taxon>
        <taxon>Streptophyta</taxon>
        <taxon>Embryophyta</taxon>
        <taxon>Tracheophyta</taxon>
        <taxon>Spermatophyta</taxon>
        <taxon>Magnoliopsida</taxon>
        <taxon>eudicotyledons</taxon>
        <taxon>Gunneridae</taxon>
        <taxon>Pentapetalae</taxon>
        <taxon>rosids</taxon>
        <taxon>malvids</taxon>
        <taxon>Malvales</taxon>
        <taxon>Malvaceae</taxon>
        <taxon>Malvoideae</taxon>
        <taxon>Gossypium</taxon>
    </lineage>
</organism>
<protein>
    <recommendedName>
        <fullName evidence="3">RNase H type-1 domain-containing protein</fullName>
    </recommendedName>
</protein>
<evidence type="ECO:0008006" key="3">
    <source>
        <dbReference type="Google" id="ProtNLM"/>
    </source>
</evidence>
<evidence type="ECO:0000313" key="1">
    <source>
        <dbReference type="EMBL" id="MBA0798366.1"/>
    </source>
</evidence>
<dbReference type="EMBL" id="JABFAD010000005">
    <property type="protein sequence ID" value="MBA0798366.1"/>
    <property type="molecule type" value="Genomic_DNA"/>
</dbReference>
<evidence type="ECO:0000313" key="2">
    <source>
        <dbReference type="Proteomes" id="UP000593560"/>
    </source>
</evidence>
<reference evidence="1 2" key="1">
    <citation type="journal article" date="2019" name="Genome Biol. Evol.">
        <title>Insights into the evolution of the New World diploid cottons (Gossypium, subgenus Houzingenia) based on genome sequencing.</title>
        <authorList>
            <person name="Grover C.E."/>
            <person name="Arick M.A. 2nd"/>
            <person name="Thrash A."/>
            <person name="Conover J.L."/>
            <person name="Sanders W.S."/>
            <person name="Peterson D.G."/>
            <person name="Frelichowski J.E."/>
            <person name="Scheffler J.A."/>
            <person name="Scheffler B.E."/>
            <person name="Wendel J.F."/>
        </authorList>
    </citation>
    <scope>NUCLEOTIDE SEQUENCE [LARGE SCALE GENOMIC DNA]</scope>
    <source>
        <strain evidence="1">0</strain>
        <tissue evidence="1">Leaf</tissue>
    </source>
</reference>